<evidence type="ECO:0000313" key="2">
    <source>
        <dbReference type="Proteomes" id="UP000244005"/>
    </source>
</evidence>
<accession>A0A2R6X0G9</accession>
<protein>
    <submittedName>
        <fullName evidence="1">Uncharacterized protein</fullName>
    </submittedName>
</protein>
<reference evidence="2" key="1">
    <citation type="journal article" date="2017" name="Cell">
        <title>Insights into land plant evolution garnered from the Marchantia polymorpha genome.</title>
        <authorList>
            <person name="Bowman J.L."/>
            <person name="Kohchi T."/>
            <person name="Yamato K.T."/>
            <person name="Jenkins J."/>
            <person name="Shu S."/>
            <person name="Ishizaki K."/>
            <person name="Yamaoka S."/>
            <person name="Nishihama R."/>
            <person name="Nakamura Y."/>
            <person name="Berger F."/>
            <person name="Adam C."/>
            <person name="Aki S.S."/>
            <person name="Althoff F."/>
            <person name="Araki T."/>
            <person name="Arteaga-Vazquez M.A."/>
            <person name="Balasubrmanian S."/>
            <person name="Barry K."/>
            <person name="Bauer D."/>
            <person name="Boehm C.R."/>
            <person name="Briginshaw L."/>
            <person name="Caballero-Perez J."/>
            <person name="Catarino B."/>
            <person name="Chen F."/>
            <person name="Chiyoda S."/>
            <person name="Chovatia M."/>
            <person name="Davies K.M."/>
            <person name="Delmans M."/>
            <person name="Demura T."/>
            <person name="Dierschke T."/>
            <person name="Dolan L."/>
            <person name="Dorantes-Acosta A.E."/>
            <person name="Eklund D.M."/>
            <person name="Florent S.N."/>
            <person name="Flores-Sandoval E."/>
            <person name="Fujiyama A."/>
            <person name="Fukuzawa H."/>
            <person name="Galik B."/>
            <person name="Grimanelli D."/>
            <person name="Grimwood J."/>
            <person name="Grossniklaus U."/>
            <person name="Hamada T."/>
            <person name="Haseloff J."/>
            <person name="Hetherington A.J."/>
            <person name="Higo A."/>
            <person name="Hirakawa Y."/>
            <person name="Hundley H.N."/>
            <person name="Ikeda Y."/>
            <person name="Inoue K."/>
            <person name="Inoue S.I."/>
            <person name="Ishida S."/>
            <person name="Jia Q."/>
            <person name="Kakita M."/>
            <person name="Kanazawa T."/>
            <person name="Kawai Y."/>
            <person name="Kawashima T."/>
            <person name="Kennedy M."/>
            <person name="Kinose K."/>
            <person name="Kinoshita T."/>
            <person name="Kohara Y."/>
            <person name="Koide E."/>
            <person name="Komatsu K."/>
            <person name="Kopischke S."/>
            <person name="Kubo M."/>
            <person name="Kyozuka J."/>
            <person name="Lagercrantz U."/>
            <person name="Lin S.S."/>
            <person name="Lindquist E."/>
            <person name="Lipzen A.M."/>
            <person name="Lu C.W."/>
            <person name="De Luna E."/>
            <person name="Martienssen R.A."/>
            <person name="Minamino N."/>
            <person name="Mizutani M."/>
            <person name="Mizutani M."/>
            <person name="Mochizuki N."/>
            <person name="Monte I."/>
            <person name="Mosher R."/>
            <person name="Nagasaki H."/>
            <person name="Nakagami H."/>
            <person name="Naramoto S."/>
            <person name="Nishitani K."/>
            <person name="Ohtani M."/>
            <person name="Okamoto T."/>
            <person name="Okumura M."/>
            <person name="Phillips J."/>
            <person name="Pollak B."/>
            <person name="Reinders A."/>
            <person name="Rovekamp M."/>
            <person name="Sano R."/>
            <person name="Sawa S."/>
            <person name="Schmid M.W."/>
            <person name="Shirakawa M."/>
            <person name="Solano R."/>
            <person name="Spunde A."/>
            <person name="Suetsugu N."/>
            <person name="Sugano S."/>
            <person name="Sugiyama A."/>
            <person name="Sun R."/>
            <person name="Suzuki Y."/>
            <person name="Takenaka M."/>
            <person name="Takezawa D."/>
            <person name="Tomogane H."/>
            <person name="Tsuzuki M."/>
            <person name="Ueda T."/>
            <person name="Umeda M."/>
            <person name="Ward J.M."/>
            <person name="Watanabe Y."/>
            <person name="Yazaki K."/>
            <person name="Yokoyama R."/>
            <person name="Yoshitake Y."/>
            <person name="Yotsui I."/>
            <person name="Zachgo S."/>
            <person name="Schmutz J."/>
        </authorList>
    </citation>
    <scope>NUCLEOTIDE SEQUENCE [LARGE SCALE GENOMIC DNA]</scope>
    <source>
        <strain evidence="2">Tak-1</strain>
    </source>
</reference>
<dbReference type="Proteomes" id="UP000244005">
    <property type="component" value="Unassembled WGS sequence"/>
</dbReference>
<proteinExistence type="predicted"/>
<dbReference type="Gramene" id="Mp4g04170.1">
    <property type="protein sequence ID" value="Mp4g04170.1.cds1"/>
    <property type="gene ID" value="Mp4g04170"/>
</dbReference>
<dbReference type="AlphaFoldDB" id="A0A2R6X0G9"/>
<keyword evidence="2" id="KW-1185">Reference proteome</keyword>
<evidence type="ECO:0000313" key="1">
    <source>
        <dbReference type="EMBL" id="PTQ39597.1"/>
    </source>
</evidence>
<dbReference type="EMBL" id="KZ772716">
    <property type="protein sequence ID" value="PTQ39597.1"/>
    <property type="molecule type" value="Genomic_DNA"/>
</dbReference>
<gene>
    <name evidence="1" type="ORF">MARPO_0044s0056</name>
</gene>
<sequence length="73" mass="8396">MAKLLCVYPPVCAAHPRATLVRRQSAQRCRWRKRIHLLSRRCIEVTVCLTSSKRRPGIVGNSLRIILRSMPQS</sequence>
<name>A0A2R6X0G9_MARPO</name>
<organism evidence="1 2">
    <name type="scientific">Marchantia polymorpha</name>
    <name type="common">Common liverwort</name>
    <name type="synonym">Marchantia aquatica</name>
    <dbReference type="NCBI Taxonomy" id="3197"/>
    <lineage>
        <taxon>Eukaryota</taxon>
        <taxon>Viridiplantae</taxon>
        <taxon>Streptophyta</taxon>
        <taxon>Embryophyta</taxon>
        <taxon>Marchantiophyta</taxon>
        <taxon>Marchantiopsida</taxon>
        <taxon>Marchantiidae</taxon>
        <taxon>Marchantiales</taxon>
        <taxon>Marchantiaceae</taxon>
        <taxon>Marchantia</taxon>
    </lineage>
</organism>